<dbReference type="InterPro" id="IPR001878">
    <property type="entry name" value="Znf_CCHC"/>
</dbReference>
<evidence type="ECO:0000256" key="2">
    <source>
        <dbReference type="ARBA" id="ARBA00012251"/>
    </source>
</evidence>
<keyword evidence="8" id="KW-0862">Zinc</keyword>
<organism evidence="12 13">
    <name type="scientific">Trichomonas vaginalis (strain ATCC PRA-98 / G3)</name>
    <dbReference type="NCBI Taxonomy" id="412133"/>
    <lineage>
        <taxon>Eukaryota</taxon>
        <taxon>Metamonada</taxon>
        <taxon>Parabasalia</taxon>
        <taxon>Trichomonadida</taxon>
        <taxon>Trichomonadidae</taxon>
        <taxon>Trichomonas</taxon>
    </lineage>
</organism>
<keyword evidence="4" id="KW-0479">Metal-binding</keyword>
<keyword evidence="7" id="KW-0833">Ubl conjugation pathway</keyword>
<evidence type="ECO:0000256" key="7">
    <source>
        <dbReference type="ARBA" id="ARBA00022786"/>
    </source>
</evidence>
<reference evidence="12" key="2">
    <citation type="journal article" date="2007" name="Science">
        <title>Draft genome sequence of the sexually transmitted pathogen Trichomonas vaginalis.</title>
        <authorList>
            <person name="Carlton J.M."/>
            <person name="Hirt R.P."/>
            <person name="Silva J.C."/>
            <person name="Delcher A.L."/>
            <person name="Schatz M."/>
            <person name="Zhao Q."/>
            <person name="Wortman J.R."/>
            <person name="Bidwell S.L."/>
            <person name="Alsmark U.C.M."/>
            <person name="Besteiro S."/>
            <person name="Sicheritz-Ponten T."/>
            <person name="Noel C.J."/>
            <person name="Dacks J.B."/>
            <person name="Foster P.G."/>
            <person name="Simillion C."/>
            <person name="Van de Peer Y."/>
            <person name="Miranda-Saavedra D."/>
            <person name="Barton G.J."/>
            <person name="Westrop G.D."/>
            <person name="Mueller S."/>
            <person name="Dessi D."/>
            <person name="Fiori P.L."/>
            <person name="Ren Q."/>
            <person name="Paulsen I."/>
            <person name="Zhang H."/>
            <person name="Bastida-Corcuera F.D."/>
            <person name="Simoes-Barbosa A."/>
            <person name="Brown M.T."/>
            <person name="Hayes R.D."/>
            <person name="Mukherjee M."/>
            <person name="Okumura C.Y."/>
            <person name="Schneider R."/>
            <person name="Smith A.J."/>
            <person name="Vanacova S."/>
            <person name="Villalvazo M."/>
            <person name="Haas B.J."/>
            <person name="Pertea M."/>
            <person name="Feldblyum T.V."/>
            <person name="Utterback T.R."/>
            <person name="Shu C.L."/>
            <person name="Osoegawa K."/>
            <person name="de Jong P.J."/>
            <person name="Hrdy I."/>
            <person name="Horvathova L."/>
            <person name="Zubacova Z."/>
            <person name="Dolezal P."/>
            <person name="Malik S.B."/>
            <person name="Logsdon J.M. Jr."/>
            <person name="Henze K."/>
            <person name="Gupta A."/>
            <person name="Wang C.C."/>
            <person name="Dunne R.L."/>
            <person name="Upcroft J.A."/>
            <person name="Upcroft P."/>
            <person name="White O."/>
            <person name="Salzberg S.L."/>
            <person name="Tang P."/>
            <person name="Chiu C.-H."/>
            <person name="Lee Y.-S."/>
            <person name="Embley T.M."/>
            <person name="Coombs G.H."/>
            <person name="Mottram J.C."/>
            <person name="Tachezy J."/>
            <person name="Fraser-Liggett C.M."/>
            <person name="Johnson P.J."/>
        </authorList>
    </citation>
    <scope>NUCLEOTIDE SEQUENCE [LARGE SCALE GENOMIC DNA]</scope>
    <source>
        <strain evidence="12">G3</strain>
    </source>
</reference>
<dbReference type="GO" id="GO:0003676">
    <property type="term" value="F:nucleic acid binding"/>
    <property type="evidence" value="ECO:0007669"/>
    <property type="project" value="InterPro"/>
</dbReference>
<dbReference type="InterPro" id="IPR044066">
    <property type="entry name" value="TRIAD_supradom"/>
</dbReference>
<reference evidence="12" key="1">
    <citation type="submission" date="2006-10" db="EMBL/GenBank/DDBJ databases">
        <authorList>
            <person name="Amadeo P."/>
            <person name="Zhao Q."/>
            <person name="Wortman J."/>
            <person name="Fraser-Liggett C."/>
            <person name="Carlton J."/>
        </authorList>
    </citation>
    <scope>NUCLEOTIDE SEQUENCE</scope>
    <source>
        <strain evidence="12">G3</strain>
    </source>
</reference>
<dbReference type="EMBL" id="DS113948">
    <property type="protein sequence ID" value="EAX92762.1"/>
    <property type="molecule type" value="Genomic_DNA"/>
</dbReference>
<dbReference type="Gene3D" id="1.20.120.1750">
    <property type="match status" value="1"/>
</dbReference>
<dbReference type="InterPro" id="IPR013083">
    <property type="entry name" value="Znf_RING/FYVE/PHD"/>
</dbReference>
<dbReference type="GO" id="GO:0061630">
    <property type="term" value="F:ubiquitin protein ligase activity"/>
    <property type="evidence" value="ECO:0000318"/>
    <property type="project" value="GO_Central"/>
</dbReference>
<sequence length="453" mass="51645">MTQDPLLIFHLSRDQKPKFIKRQDSYQTDEVFFSKLKTKAQNAANVLNIHPDVALACLQYANWNEDNLILEFSENRQKFLEKIGITEEQSHQNLGLHKSTNKGRTTCNVCSSEVIGKNMFSLACEHYFCKKCWKAHIETQMNSGNLFIHCMEPGCRCPLLITDVLFICGEKTAKKLEERISSLSASMSKTVRRCINPKCNLLVSMSHIFKGKMAVCSCGYYTCFECGKEGHSPLPCKYVDEWLSKKDRLAENLIIKRSTKPCPVCGVRIEKNGGCIHMHCSNCDSDFCWQCGKLWGDHEGNPYDCMDTWESNKKTKNNTIGEEELKESEEAFIATLQDIDVDRLLHDASKENLENVFSNESIDQNTAKAQIKEILDLIIESRTVLAWSHAYSTVITDNGILRIVNMWKNEINVNLSKLTSIIDHKHPKIQILTKVVKDLKLSVDSMLRQADCL</sequence>
<dbReference type="EC" id="2.3.2.31" evidence="2"/>
<dbReference type="InterPro" id="IPR002867">
    <property type="entry name" value="IBR_dom"/>
</dbReference>
<dbReference type="PROSITE" id="PS50158">
    <property type="entry name" value="ZF_CCHC"/>
    <property type="match status" value="1"/>
</dbReference>
<evidence type="ECO:0000313" key="13">
    <source>
        <dbReference type="Proteomes" id="UP000001542"/>
    </source>
</evidence>
<dbReference type="Pfam" id="PF01485">
    <property type="entry name" value="IBR"/>
    <property type="match status" value="1"/>
</dbReference>
<dbReference type="eggNOG" id="KOG1815">
    <property type="taxonomic scope" value="Eukaryota"/>
</dbReference>
<evidence type="ECO:0000256" key="3">
    <source>
        <dbReference type="ARBA" id="ARBA00022679"/>
    </source>
</evidence>
<dbReference type="SMART" id="SM00647">
    <property type="entry name" value="IBR"/>
    <property type="match status" value="2"/>
</dbReference>
<dbReference type="SUPFAM" id="SSF57850">
    <property type="entry name" value="RING/U-box"/>
    <property type="match status" value="3"/>
</dbReference>
<dbReference type="SMR" id="A2FQQ3"/>
<dbReference type="OrthoDB" id="10009520at2759"/>
<dbReference type="KEGG" id="tva:4750475"/>
<dbReference type="PANTHER" id="PTHR11685">
    <property type="entry name" value="RBR FAMILY RING FINGER AND IBR DOMAIN-CONTAINING"/>
    <property type="match status" value="1"/>
</dbReference>
<proteinExistence type="predicted"/>
<dbReference type="Gene3D" id="3.30.40.10">
    <property type="entry name" value="Zinc/RING finger domain, C3HC4 (zinc finger)"/>
    <property type="match status" value="1"/>
</dbReference>
<dbReference type="OMA" id="DVVECHC"/>
<dbReference type="VEuPathDB" id="TrichDB:TVAGG3_0833400"/>
<evidence type="ECO:0000256" key="6">
    <source>
        <dbReference type="ARBA" id="ARBA00022771"/>
    </source>
</evidence>
<keyword evidence="13" id="KW-1185">Reference proteome</keyword>
<accession>A2FQQ3</accession>
<evidence type="ECO:0000259" key="10">
    <source>
        <dbReference type="PROSITE" id="PS50158"/>
    </source>
</evidence>
<feature type="domain" description="CCHC-type" evidence="10">
    <location>
        <begin position="223"/>
        <end position="237"/>
    </location>
</feature>
<keyword evidence="3" id="KW-0808">Transferase</keyword>
<name>A2FQQ3_TRIV3</name>
<dbReference type="GO" id="GO:0031624">
    <property type="term" value="F:ubiquitin conjugating enzyme binding"/>
    <property type="evidence" value="ECO:0000318"/>
    <property type="project" value="GO_Central"/>
</dbReference>
<keyword evidence="5" id="KW-0677">Repeat</keyword>
<dbReference type="Proteomes" id="UP000001542">
    <property type="component" value="Unassembled WGS sequence"/>
</dbReference>
<evidence type="ECO:0000313" key="12">
    <source>
        <dbReference type="EMBL" id="EAX92762.1"/>
    </source>
</evidence>
<dbReference type="Pfam" id="PF22191">
    <property type="entry name" value="IBR_1"/>
    <property type="match status" value="1"/>
</dbReference>
<evidence type="ECO:0000259" key="11">
    <source>
        <dbReference type="PROSITE" id="PS51873"/>
    </source>
</evidence>
<gene>
    <name evidence="12" type="ORF">TVAG_373620</name>
</gene>
<dbReference type="STRING" id="5722.A2FQQ3"/>
<dbReference type="GO" id="GO:0008270">
    <property type="term" value="F:zinc ion binding"/>
    <property type="evidence" value="ECO:0007669"/>
    <property type="project" value="UniProtKB-KW"/>
</dbReference>
<dbReference type="InParanoid" id="A2FQQ3"/>
<dbReference type="VEuPathDB" id="TrichDB:TVAG_373620"/>
<keyword evidence="6 9" id="KW-0863">Zinc-finger</keyword>
<feature type="domain" description="RING-type" evidence="11">
    <location>
        <begin position="103"/>
        <end position="309"/>
    </location>
</feature>
<protein>
    <recommendedName>
        <fullName evidence="2">RBR-type E3 ubiquitin transferase</fullName>
        <ecNumber evidence="2">2.3.2.31</ecNumber>
    </recommendedName>
</protein>
<dbReference type="PROSITE" id="PS51873">
    <property type="entry name" value="TRIAD"/>
    <property type="match status" value="1"/>
</dbReference>
<evidence type="ECO:0000256" key="8">
    <source>
        <dbReference type="ARBA" id="ARBA00022833"/>
    </source>
</evidence>
<dbReference type="InterPro" id="IPR031127">
    <property type="entry name" value="E3_UB_ligase_RBR"/>
</dbReference>
<dbReference type="GO" id="GO:0005737">
    <property type="term" value="C:cytoplasm"/>
    <property type="evidence" value="ECO:0000318"/>
    <property type="project" value="GO_Central"/>
</dbReference>
<dbReference type="GO" id="GO:0006511">
    <property type="term" value="P:ubiquitin-dependent protein catabolic process"/>
    <property type="evidence" value="ECO:0000318"/>
    <property type="project" value="GO_Central"/>
</dbReference>
<dbReference type="GO" id="GO:0016567">
    <property type="term" value="P:protein ubiquitination"/>
    <property type="evidence" value="ECO:0007669"/>
    <property type="project" value="InterPro"/>
</dbReference>
<comment type="catalytic activity">
    <reaction evidence="1">
        <text>[E2 ubiquitin-conjugating enzyme]-S-ubiquitinyl-L-cysteine + [acceptor protein]-L-lysine = [E2 ubiquitin-conjugating enzyme]-L-cysteine + [acceptor protein]-N(6)-ubiquitinyl-L-lysine.</text>
        <dbReference type="EC" id="2.3.2.31"/>
    </reaction>
</comment>
<dbReference type="RefSeq" id="XP_001305692.1">
    <property type="nucleotide sequence ID" value="XM_001305691.1"/>
</dbReference>
<evidence type="ECO:0000256" key="9">
    <source>
        <dbReference type="PROSITE-ProRule" id="PRU00047"/>
    </source>
</evidence>
<dbReference type="AlphaFoldDB" id="A2FQQ3"/>
<dbReference type="GO" id="GO:0000151">
    <property type="term" value="C:ubiquitin ligase complex"/>
    <property type="evidence" value="ECO:0000318"/>
    <property type="project" value="GO_Central"/>
</dbReference>
<evidence type="ECO:0000256" key="5">
    <source>
        <dbReference type="ARBA" id="ARBA00022737"/>
    </source>
</evidence>
<evidence type="ECO:0000256" key="1">
    <source>
        <dbReference type="ARBA" id="ARBA00001798"/>
    </source>
</evidence>
<evidence type="ECO:0000256" key="4">
    <source>
        <dbReference type="ARBA" id="ARBA00022723"/>
    </source>
</evidence>
<dbReference type="CDD" id="cd16773">
    <property type="entry name" value="RING-HC_RBR_TRIAD1"/>
    <property type="match status" value="1"/>
</dbReference>